<dbReference type="KEGG" id="msil:METEAL_21270"/>
<dbReference type="Gene3D" id="2.180.10.10">
    <property type="entry name" value="RHS repeat-associated core"/>
    <property type="match status" value="1"/>
</dbReference>
<dbReference type="InterPro" id="IPR022385">
    <property type="entry name" value="Rhs_assc_core"/>
</dbReference>
<evidence type="ECO:0000256" key="1">
    <source>
        <dbReference type="ARBA" id="ARBA00022737"/>
    </source>
</evidence>
<keyword evidence="1" id="KW-0677">Repeat</keyword>
<feature type="region of interest" description="Disordered" evidence="2">
    <location>
        <begin position="343"/>
        <end position="371"/>
    </location>
</feature>
<protein>
    <recommendedName>
        <fullName evidence="3">Teneurin-like YD-shell domain-containing protein</fullName>
    </recommendedName>
</protein>
<dbReference type="EMBL" id="AP027080">
    <property type="protein sequence ID" value="BDU72953.1"/>
    <property type="molecule type" value="Genomic_DNA"/>
</dbReference>
<feature type="region of interest" description="Disordered" evidence="2">
    <location>
        <begin position="220"/>
        <end position="253"/>
    </location>
</feature>
<keyword evidence="5" id="KW-1185">Reference proteome</keyword>
<name>A0AA48KBY1_9BACT</name>
<dbReference type="Proteomes" id="UP001238179">
    <property type="component" value="Chromosome"/>
</dbReference>
<dbReference type="PANTHER" id="PTHR32305">
    <property type="match status" value="1"/>
</dbReference>
<gene>
    <name evidence="4" type="ORF">METEAL_21270</name>
</gene>
<dbReference type="RefSeq" id="WP_316415860.1">
    <property type="nucleotide sequence ID" value="NZ_AP027080.1"/>
</dbReference>
<evidence type="ECO:0000313" key="5">
    <source>
        <dbReference type="Proteomes" id="UP001238179"/>
    </source>
</evidence>
<evidence type="ECO:0000313" key="4">
    <source>
        <dbReference type="EMBL" id="BDU72953.1"/>
    </source>
</evidence>
<reference evidence="5" key="1">
    <citation type="journal article" date="2023" name="Int. J. Syst. Evol. Microbiol.">
        <title>Mesoterricola silvestris gen. nov., sp. nov., Mesoterricola sediminis sp. nov., Geothrix oryzae sp. nov., Geothrix edaphica sp. nov., Geothrix rubra sp. nov., and Geothrix limicola sp. nov., six novel members of Acidobacteriota isolated from soils.</title>
        <authorList>
            <person name="Itoh H."/>
            <person name="Sugisawa Y."/>
            <person name="Mise K."/>
            <person name="Xu Z."/>
            <person name="Kuniyasu M."/>
            <person name="Ushijima N."/>
            <person name="Kawano K."/>
            <person name="Kobayashi E."/>
            <person name="Shiratori Y."/>
            <person name="Masuda Y."/>
            <person name="Senoo K."/>
        </authorList>
    </citation>
    <scope>NUCLEOTIDE SEQUENCE [LARGE SCALE GENOMIC DNA]</scope>
    <source>
        <strain evidence="5">W79</strain>
    </source>
</reference>
<evidence type="ECO:0000256" key="2">
    <source>
        <dbReference type="SAM" id="MobiDB-lite"/>
    </source>
</evidence>
<feature type="domain" description="Teneurin-like YD-shell" evidence="3">
    <location>
        <begin position="77"/>
        <end position="172"/>
    </location>
</feature>
<dbReference type="InterPro" id="IPR050708">
    <property type="entry name" value="T6SS_VgrG/RHS"/>
</dbReference>
<dbReference type="Pfam" id="PF25023">
    <property type="entry name" value="TEN_YD-shell"/>
    <property type="match status" value="1"/>
</dbReference>
<proteinExistence type="predicted"/>
<dbReference type="InterPro" id="IPR056823">
    <property type="entry name" value="TEN-like_YD-shell"/>
</dbReference>
<dbReference type="NCBIfam" id="TIGR03696">
    <property type="entry name" value="Rhs_assc_core"/>
    <property type="match status" value="1"/>
</dbReference>
<sequence length="371" mass="40693">MVPLVTNGAAPSGATVAYVFINVGPCNPGAQGVFEGLAFWRGNSADPTRPVWKKDIAYLGSKEIGEISSDGSSQISICDHLGSPRYVWDGISSPTQQKFLPYGEALADSATSGKFAKGFTNHEQTDPSGLIYMQARFYAPWYGRFLSPDPARDQHFEETQSWNIYSYVQNNPTMNIDPNGQWRTGIHNKIISKAFEGRYSSEQIKIIQNASRDFDLGKGAISTRYPNSQDPANSPWHSMTPGGGDPSDAKASRDAFVEQTIDQAAQLRFASENATGDEKTNLENQALELVGIAQHPVADETSPSHEGFQKWAGVQDVVTAVKGAAHVGKELFISKKRLEEAAKRVKAVDGRVNKKVEDLRKKEEEKRKPAN</sequence>
<organism evidence="4 5">
    <name type="scientific">Mesoterricola silvestris</name>
    <dbReference type="NCBI Taxonomy" id="2927979"/>
    <lineage>
        <taxon>Bacteria</taxon>
        <taxon>Pseudomonadati</taxon>
        <taxon>Acidobacteriota</taxon>
        <taxon>Holophagae</taxon>
        <taxon>Holophagales</taxon>
        <taxon>Holophagaceae</taxon>
        <taxon>Mesoterricola</taxon>
    </lineage>
</organism>
<accession>A0AA48KBY1</accession>
<dbReference type="AlphaFoldDB" id="A0AA48KBY1"/>
<evidence type="ECO:0000259" key="3">
    <source>
        <dbReference type="Pfam" id="PF25023"/>
    </source>
</evidence>
<dbReference type="PANTHER" id="PTHR32305:SF15">
    <property type="entry name" value="PROTEIN RHSA-RELATED"/>
    <property type="match status" value="1"/>
</dbReference>
<feature type="compositionally biased region" description="Polar residues" evidence="2">
    <location>
        <begin position="224"/>
        <end position="237"/>
    </location>
</feature>